<feature type="domain" description="F-box" evidence="2">
    <location>
        <begin position="6"/>
        <end position="46"/>
    </location>
</feature>
<dbReference type="Pfam" id="PF00646">
    <property type="entry name" value="F-box"/>
    <property type="match status" value="1"/>
</dbReference>
<dbReference type="Pfam" id="PF24750">
    <property type="entry name" value="b-prop_At3g26010-like"/>
    <property type="match status" value="1"/>
</dbReference>
<accession>A0A6A1WT27</accession>
<dbReference type="InterPro" id="IPR011047">
    <property type="entry name" value="Quinoprotein_ADH-like_sf"/>
</dbReference>
<dbReference type="SUPFAM" id="SSF50998">
    <property type="entry name" value="Quinoprotein alcohol dehydrogenase-like"/>
    <property type="match status" value="1"/>
</dbReference>
<proteinExistence type="predicted"/>
<evidence type="ECO:0000259" key="2">
    <source>
        <dbReference type="SMART" id="SM00256"/>
    </source>
</evidence>
<evidence type="ECO:0000256" key="1">
    <source>
        <dbReference type="SAM" id="MobiDB-lite"/>
    </source>
</evidence>
<evidence type="ECO:0000313" key="4">
    <source>
        <dbReference type="Proteomes" id="UP000516437"/>
    </source>
</evidence>
<name>A0A6A1WT27_9ROSI</name>
<dbReference type="PANTHER" id="PTHR35546">
    <property type="entry name" value="F-BOX PROTEIN INTERACTION DOMAIN PROTEIN-RELATED"/>
    <property type="match status" value="1"/>
</dbReference>
<feature type="compositionally biased region" description="Acidic residues" evidence="1">
    <location>
        <begin position="100"/>
        <end position="133"/>
    </location>
</feature>
<dbReference type="InterPro" id="IPR001810">
    <property type="entry name" value="F-box_dom"/>
</dbReference>
<dbReference type="Gene3D" id="1.20.1280.50">
    <property type="match status" value="1"/>
</dbReference>
<keyword evidence="4" id="KW-1185">Reference proteome</keyword>
<comment type="caution">
    <text evidence="3">The sequence shown here is derived from an EMBL/GenBank/DDBJ whole genome shotgun (WGS) entry which is preliminary data.</text>
</comment>
<dbReference type="Proteomes" id="UP000516437">
    <property type="component" value="Chromosome 1"/>
</dbReference>
<dbReference type="InterPro" id="IPR055290">
    <property type="entry name" value="At3g26010-like"/>
</dbReference>
<dbReference type="PANTHER" id="PTHR35546:SF130">
    <property type="entry name" value="EXPRESSED PROTEIN"/>
    <property type="match status" value="1"/>
</dbReference>
<dbReference type="InterPro" id="IPR036047">
    <property type="entry name" value="F-box-like_dom_sf"/>
</dbReference>
<dbReference type="AlphaFoldDB" id="A0A6A1WT27"/>
<sequence>MEWPFLNDDVRINILSRLSVKDLCASKCVSKRWNALISSASFLRAHYQRSLGTLSGLLFQQYDRYDYADYIDNNVVYISVGEEKLRRDEKLLRFLPVKEEEPEEVEESEEEEEFEKEEEPEEEEESEKEEELSGDEKLLDFLPEKEEKVWSVETLLDFLPEKVVLMSSCDGLLCCRNCIYEDDCIPSNIFESRTRLEKMLTEKLVIYVCNPSTKEWIAVRSTGSCSVSDNIGLAFYPFSCSSMAAPVFKLVSIKSSHTIAATYSFSLYTSRTRTWAESKELCHCKYRVLDNNKIFVGMTFHWLTDSHHIVAFDVERELSSVIKLLGSETQPCLVCLGSSEGDLYYVASNDSEVSVWMLRDYFKSEWVLKHRLTKLDLWRKPLGKLDSSWTTRFTQEYLGTVTLREDKHECHFQLPLAFYEHVLYLHVDGWLFSFNFRTWTLKSHRKYHFFFSFGAFPIFRVNCDPILCLLDTYEVS</sequence>
<protein>
    <recommendedName>
        <fullName evidence="2">F-box domain-containing protein</fullName>
    </recommendedName>
</protein>
<dbReference type="OrthoDB" id="626202at2759"/>
<dbReference type="InterPro" id="IPR056592">
    <property type="entry name" value="Beta-prop_At3g26010-like"/>
</dbReference>
<dbReference type="SMART" id="SM00256">
    <property type="entry name" value="FBOX"/>
    <property type="match status" value="1"/>
</dbReference>
<dbReference type="EMBL" id="RXIC02000019">
    <property type="protein sequence ID" value="KAB1226958.1"/>
    <property type="molecule type" value="Genomic_DNA"/>
</dbReference>
<gene>
    <name evidence="3" type="ORF">CJ030_MR1G022260</name>
</gene>
<feature type="region of interest" description="Disordered" evidence="1">
    <location>
        <begin position="99"/>
        <end position="136"/>
    </location>
</feature>
<evidence type="ECO:0000313" key="3">
    <source>
        <dbReference type="EMBL" id="KAB1226958.1"/>
    </source>
</evidence>
<reference evidence="3 4" key="1">
    <citation type="journal article" date="2019" name="Plant Biotechnol. J.">
        <title>The red bayberry genome and genetic basis of sex determination.</title>
        <authorList>
            <person name="Jia H.M."/>
            <person name="Jia H.J."/>
            <person name="Cai Q.L."/>
            <person name="Wang Y."/>
            <person name="Zhao H.B."/>
            <person name="Yang W.F."/>
            <person name="Wang G.Y."/>
            <person name="Li Y.H."/>
            <person name="Zhan D.L."/>
            <person name="Shen Y.T."/>
            <person name="Niu Q.F."/>
            <person name="Chang L."/>
            <person name="Qiu J."/>
            <person name="Zhao L."/>
            <person name="Xie H.B."/>
            <person name="Fu W.Y."/>
            <person name="Jin J."/>
            <person name="Li X.W."/>
            <person name="Jiao Y."/>
            <person name="Zhou C.C."/>
            <person name="Tu T."/>
            <person name="Chai C.Y."/>
            <person name="Gao J.L."/>
            <person name="Fan L.J."/>
            <person name="van de Weg E."/>
            <person name="Wang J.Y."/>
            <person name="Gao Z.S."/>
        </authorList>
    </citation>
    <scope>NUCLEOTIDE SEQUENCE [LARGE SCALE GENOMIC DNA]</scope>
    <source>
        <tissue evidence="3">Leaves</tissue>
    </source>
</reference>
<dbReference type="SUPFAM" id="SSF81383">
    <property type="entry name" value="F-box domain"/>
    <property type="match status" value="1"/>
</dbReference>
<organism evidence="3 4">
    <name type="scientific">Morella rubra</name>
    <name type="common">Chinese bayberry</name>
    <dbReference type="NCBI Taxonomy" id="262757"/>
    <lineage>
        <taxon>Eukaryota</taxon>
        <taxon>Viridiplantae</taxon>
        <taxon>Streptophyta</taxon>
        <taxon>Embryophyta</taxon>
        <taxon>Tracheophyta</taxon>
        <taxon>Spermatophyta</taxon>
        <taxon>Magnoliopsida</taxon>
        <taxon>eudicotyledons</taxon>
        <taxon>Gunneridae</taxon>
        <taxon>Pentapetalae</taxon>
        <taxon>rosids</taxon>
        <taxon>fabids</taxon>
        <taxon>Fagales</taxon>
        <taxon>Myricaceae</taxon>
        <taxon>Morella</taxon>
    </lineage>
</organism>